<protein>
    <submittedName>
        <fullName evidence="9">Permease of the drug/metabolite transporter (DMT) superfamily</fullName>
    </submittedName>
</protein>
<keyword evidence="5 7" id="KW-1133">Transmembrane helix</keyword>
<keyword evidence="10" id="KW-1185">Reference proteome</keyword>
<dbReference type="AlphaFoldDB" id="A0A1G6B5P5"/>
<dbReference type="PANTHER" id="PTHR42920:SF5">
    <property type="entry name" value="EAMA DOMAIN-CONTAINING PROTEIN"/>
    <property type="match status" value="1"/>
</dbReference>
<keyword evidence="6 7" id="KW-0472">Membrane</keyword>
<dbReference type="GO" id="GO:0005886">
    <property type="term" value="C:plasma membrane"/>
    <property type="evidence" value="ECO:0007669"/>
    <property type="project" value="UniProtKB-SubCell"/>
</dbReference>
<dbReference type="Proteomes" id="UP000199228">
    <property type="component" value="Unassembled WGS sequence"/>
</dbReference>
<evidence type="ECO:0000313" key="9">
    <source>
        <dbReference type="EMBL" id="SDB15889.1"/>
    </source>
</evidence>
<dbReference type="PANTHER" id="PTHR42920">
    <property type="entry name" value="OS03G0707200 PROTEIN-RELATED"/>
    <property type="match status" value="1"/>
</dbReference>
<evidence type="ECO:0000256" key="6">
    <source>
        <dbReference type="ARBA" id="ARBA00023136"/>
    </source>
</evidence>
<dbReference type="EMBL" id="FMXR01000008">
    <property type="protein sequence ID" value="SDB15889.1"/>
    <property type="molecule type" value="Genomic_DNA"/>
</dbReference>
<feature type="transmembrane region" description="Helical" evidence="7">
    <location>
        <begin position="108"/>
        <end position="127"/>
    </location>
</feature>
<dbReference type="InterPro" id="IPR000620">
    <property type="entry name" value="EamA_dom"/>
</dbReference>
<feature type="transmembrane region" description="Helical" evidence="7">
    <location>
        <begin position="251"/>
        <end position="271"/>
    </location>
</feature>
<keyword evidence="3" id="KW-1003">Cell membrane</keyword>
<dbReference type="InterPro" id="IPR037185">
    <property type="entry name" value="EmrE-like"/>
</dbReference>
<evidence type="ECO:0000313" key="10">
    <source>
        <dbReference type="Proteomes" id="UP000199228"/>
    </source>
</evidence>
<feature type="transmembrane region" description="Helical" evidence="7">
    <location>
        <begin position="157"/>
        <end position="177"/>
    </location>
</feature>
<feature type="transmembrane region" description="Helical" evidence="7">
    <location>
        <begin position="79"/>
        <end position="96"/>
    </location>
</feature>
<evidence type="ECO:0000256" key="1">
    <source>
        <dbReference type="ARBA" id="ARBA00004651"/>
    </source>
</evidence>
<feature type="transmembrane region" description="Helical" evidence="7">
    <location>
        <begin position="277"/>
        <end position="297"/>
    </location>
</feature>
<feature type="transmembrane region" description="Helical" evidence="7">
    <location>
        <begin position="221"/>
        <end position="239"/>
    </location>
</feature>
<feature type="transmembrane region" description="Helical" evidence="7">
    <location>
        <begin position="42"/>
        <end position="59"/>
    </location>
</feature>
<feature type="transmembrane region" description="Helical" evidence="7">
    <location>
        <begin position="189"/>
        <end position="209"/>
    </location>
</feature>
<reference evidence="9 10" key="1">
    <citation type="submission" date="2016-10" db="EMBL/GenBank/DDBJ databases">
        <authorList>
            <person name="de Groot N.N."/>
        </authorList>
    </citation>
    <scope>NUCLEOTIDE SEQUENCE [LARGE SCALE GENOMIC DNA]</scope>
    <source>
        <strain evidence="9 10">DSM 3217</strain>
    </source>
</reference>
<dbReference type="OrthoDB" id="9804865at2"/>
<evidence type="ECO:0000256" key="2">
    <source>
        <dbReference type="ARBA" id="ARBA00007362"/>
    </source>
</evidence>
<dbReference type="STRING" id="1732.SAMN02910417_01200"/>
<evidence type="ECO:0000256" key="3">
    <source>
        <dbReference type="ARBA" id="ARBA00022475"/>
    </source>
</evidence>
<comment type="subcellular location">
    <subcellularLocation>
        <location evidence="1">Cell membrane</location>
        <topology evidence="1">Multi-pass membrane protein</topology>
    </subcellularLocation>
</comment>
<comment type="similarity">
    <text evidence="2">Belongs to the EamA transporter family.</text>
</comment>
<proteinExistence type="inferred from homology"/>
<feature type="transmembrane region" description="Helical" evidence="7">
    <location>
        <begin position="134"/>
        <end position="151"/>
    </location>
</feature>
<evidence type="ECO:0000256" key="7">
    <source>
        <dbReference type="SAM" id="Phobius"/>
    </source>
</evidence>
<feature type="domain" description="EamA" evidence="8">
    <location>
        <begin position="7"/>
        <end position="149"/>
    </location>
</feature>
<feature type="domain" description="EamA" evidence="8">
    <location>
        <begin position="159"/>
        <end position="292"/>
    </location>
</feature>
<sequence length="305" mass="33777">MRKTTQGNIMLLITSLIWGSAFVAQSAGMDYVGPFTYNMSRNFIGFIVLIPIILIFRHTSDYEQSLSVKERHDRTKRSVIGGIFCGIVLAIASNFQQVGISMTTAGKAGFITALYIIIVPILSVFILKKKLPKIIWLCIFIAITGFYLLCIKEGFQITLGDFLCFICAICFSIHIIVIDYFTNQNTNGIIISCVQFFVAGIISFVIMCFTETPTLQSIWDAKITILYAGALSCGIAYTLQILGQRRTSPTVATLLMSLESVFAALFGWIILREALNTKELIGCGLIFLAVILAQLPFNLSHSKTE</sequence>
<organism evidence="9 10">
    <name type="scientific">Eubacterium oxidoreducens</name>
    <dbReference type="NCBI Taxonomy" id="1732"/>
    <lineage>
        <taxon>Bacteria</taxon>
        <taxon>Bacillati</taxon>
        <taxon>Bacillota</taxon>
        <taxon>Clostridia</taxon>
        <taxon>Eubacteriales</taxon>
        <taxon>Eubacteriaceae</taxon>
        <taxon>Eubacterium</taxon>
    </lineage>
</organism>
<dbReference type="InterPro" id="IPR051258">
    <property type="entry name" value="Diverse_Substrate_Transporter"/>
</dbReference>
<dbReference type="Pfam" id="PF00892">
    <property type="entry name" value="EamA"/>
    <property type="match status" value="2"/>
</dbReference>
<evidence type="ECO:0000256" key="4">
    <source>
        <dbReference type="ARBA" id="ARBA00022692"/>
    </source>
</evidence>
<keyword evidence="4 7" id="KW-0812">Transmembrane</keyword>
<name>A0A1G6B5P5_EUBOX</name>
<gene>
    <name evidence="9" type="ORF">SAMN02910417_01200</name>
</gene>
<evidence type="ECO:0000259" key="8">
    <source>
        <dbReference type="Pfam" id="PF00892"/>
    </source>
</evidence>
<dbReference type="RefSeq" id="WP_090173237.1">
    <property type="nucleotide sequence ID" value="NZ_FMXR01000008.1"/>
</dbReference>
<dbReference type="SUPFAM" id="SSF103481">
    <property type="entry name" value="Multidrug resistance efflux transporter EmrE"/>
    <property type="match status" value="2"/>
</dbReference>
<evidence type="ECO:0000256" key="5">
    <source>
        <dbReference type="ARBA" id="ARBA00022989"/>
    </source>
</evidence>
<accession>A0A1G6B5P5</accession>